<proteinExistence type="predicted"/>
<evidence type="ECO:0000313" key="3">
    <source>
        <dbReference type="Proteomes" id="UP000315295"/>
    </source>
</evidence>
<evidence type="ECO:0008006" key="4">
    <source>
        <dbReference type="Google" id="ProtNLM"/>
    </source>
</evidence>
<dbReference type="EMBL" id="VIEB01000353">
    <property type="protein sequence ID" value="TQD93941.1"/>
    <property type="molecule type" value="Genomic_DNA"/>
</dbReference>
<dbReference type="Proteomes" id="UP000315295">
    <property type="component" value="Unassembled WGS sequence"/>
</dbReference>
<organism evidence="2 3">
    <name type="scientific">Malus baccata</name>
    <name type="common">Siberian crab apple</name>
    <name type="synonym">Pyrus baccata</name>
    <dbReference type="NCBI Taxonomy" id="106549"/>
    <lineage>
        <taxon>Eukaryota</taxon>
        <taxon>Viridiplantae</taxon>
        <taxon>Streptophyta</taxon>
        <taxon>Embryophyta</taxon>
        <taxon>Tracheophyta</taxon>
        <taxon>Spermatophyta</taxon>
        <taxon>Magnoliopsida</taxon>
        <taxon>eudicotyledons</taxon>
        <taxon>Gunneridae</taxon>
        <taxon>Pentapetalae</taxon>
        <taxon>rosids</taxon>
        <taxon>fabids</taxon>
        <taxon>Rosales</taxon>
        <taxon>Rosaceae</taxon>
        <taxon>Amygdaloideae</taxon>
        <taxon>Maleae</taxon>
        <taxon>Malus</taxon>
    </lineage>
</organism>
<name>A0A540M5D9_MALBA</name>
<feature type="signal peptide" evidence="1">
    <location>
        <begin position="1"/>
        <end position="24"/>
    </location>
</feature>
<dbReference type="AlphaFoldDB" id="A0A540M5D9"/>
<gene>
    <name evidence="2" type="ORF">C1H46_020445</name>
</gene>
<evidence type="ECO:0000313" key="2">
    <source>
        <dbReference type="EMBL" id="TQD93941.1"/>
    </source>
</evidence>
<sequence>MESSGVCLTVIALLLVAFVICTYGGKSSTCLTLYEHGGAPVVFESQEFLQWRHSDGYTSHSRSMSSYETIVLRDRRRSLEDRIPCALDFRIPFPGVFPNLSLSFSLI</sequence>
<accession>A0A540M5D9</accession>
<protein>
    <recommendedName>
        <fullName evidence="4">Secreted protein</fullName>
    </recommendedName>
</protein>
<keyword evidence="1" id="KW-0732">Signal</keyword>
<reference evidence="2 3" key="1">
    <citation type="journal article" date="2019" name="G3 (Bethesda)">
        <title>Sequencing of a Wild Apple (Malus baccata) Genome Unravels the Differences Between Cultivated and Wild Apple Species Regarding Disease Resistance and Cold Tolerance.</title>
        <authorList>
            <person name="Chen X."/>
        </authorList>
    </citation>
    <scope>NUCLEOTIDE SEQUENCE [LARGE SCALE GENOMIC DNA]</scope>
    <source>
        <strain evidence="3">cv. Shandingzi</strain>
        <tissue evidence="2">Leaves</tissue>
    </source>
</reference>
<keyword evidence="3" id="KW-1185">Reference proteome</keyword>
<comment type="caution">
    <text evidence="2">The sequence shown here is derived from an EMBL/GenBank/DDBJ whole genome shotgun (WGS) entry which is preliminary data.</text>
</comment>
<dbReference type="STRING" id="106549.A0A540M5D9"/>
<feature type="chain" id="PRO_5021840172" description="Secreted protein" evidence="1">
    <location>
        <begin position="25"/>
        <end position="107"/>
    </location>
</feature>
<evidence type="ECO:0000256" key="1">
    <source>
        <dbReference type="SAM" id="SignalP"/>
    </source>
</evidence>